<dbReference type="Proteomes" id="UP000676194">
    <property type="component" value="Chromosome"/>
</dbReference>
<evidence type="ECO:0000313" key="3">
    <source>
        <dbReference type="Proteomes" id="UP000676194"/>
    </source>
</evidence>
<evidence type="ECO:0000313" key="2">
    <source>
        <dbReference type="EMBL" id="QVL30368.1"/>
    </source>
</evidence>
<dbReference type="InterPro" id="IPR059226">
    <property type="entry name" value="Choice_anch_Q_dom"/>
</dbReference>
<dbReference type="AlphaFoldDB" id="A0A8E6EWA1"/>
<gene>
    <name evidence="2" type="ORF">KIH39_16085</name>
</gene>
<name>A0A8E6EWA1_9BACT</name>
<dbReference type="InterPro" id="IPR038255">
    <property type="entry name" value="PBS_linker_sf"/>
</dbReference>
<protein>
    <submittedName>
        <fullName evidence="2">DUF4214 domain-containing protein</fullName>
    </submittedName>
</protein>
<dbReference type="Gene3D" id="1.10.3130.20">
    <property type="entry name" value="Phycobilisome linker domain"/>
    <property type="match status" value="1"/>
</dbReference>
<dbReference type="InterPro" id="IPR025282">
    <property type="entry name" value="DUF4214"/>
</dbReference>
<dbReference type="RefSeq" id="WP_213494239.1">
    <property type="nucleotide sequence ID" value="NZ_CP074694.1"/>
</dbReference>
<dbReference type="NCBIfam" id="NF041518">
    <property type="entry name" value="choice_anch_Q"/>
    <property type="match status" value="1"/>
</dbReference>
<dbReference type="InterPro" id="IPR011050">
    <property type="entry name" value="Pectin_lyase_fold/virulence"/>
</dbReference>
<dbReference type="EMBL" id="CP074694">
    <property type="protein sequence ID" value="QVL30368.1"/>
    <property type="molecule type" value="Genomic_DNA"/>
</dbReference>
<sequence length="652" mass="68765">MLYSIRSGLSTRTNSATQKLRTTRLKLEDLEARRVLSTYIVNSLDDVLDTTITTAHMTLPDAVSLANSASGSNSITFDPALTKNGSATFTLTAPLNLTGNFAILGPTANQIILSAPNISNVAFTVASSANIDIENLEFTNFSTPVQNLNGSLVSNAGVLKLGNCTFYQNIISANGSLINNSGNLTLTSSNFTSNLCIGTIDTCIYSTSNILISDSTFYKNQTNLRYALEFASGHAAVANCTLFGNLAESGGTIEIDKATVTITNSTIVNNASSYGGFAINSNTAFGIYNSIIAGNSGGGSGHDYLTDTNINGPVSSTSSNNITSSASMPDGNNNIFMPQVYPLGEAIEYDNLAVLFGNNPTLQNNGGPTETLALIPNSLALGHGSPQVPNYVNFDQRGVTRAQLAPDIGAYQETPTTSQTLLSTYGVATTPTTLFAPTPAADSNTAFVLGLYNAVLKRSGDTAGITALVADLNSGVSRQTLAYALINSTENRTNEVETYYQTLLNRAADPKGLKHFVAMLQNGANESDVVLQILSSQEFLAANNNTQLVSKLYQLFLGRTPDVAGSAGWVNALNQGKLTPAQVARNILFSNESLNLVIQSDFNSYLERSAEPGAVSGFENQLQNGRLTFGTLQATILASTEFLADATAQVKA</sequence>
<dbReference type="Pfam" id="PF13946">
    <property type="entry name" value="DUF4214"/>
    <property type="match status" value="3"/>
</dbReference>
<keyword evidence="3" id="KW-1185">Reference proteome</keyword>
<organism evidence="2 3">
    <name type="scientific">Telmatocola sphagniphila</name>
    <dbReference type="NCBI Taxonomy" id="1123043"/>
    <lineage>
        <taxon>Bacteria</taxon>
        <taxon>Pseudomonadati</taxon>
        <taxon>Planctomycetota</taxon>
        <taxon>Planctomycetia</taxon>
        <taxon>Gemmatales</taxon>
        <taxon>Gemmataceae</taxon>
    </lineage>
</organism>
<feature type="domain" description="DUF4214" evidence="1">
    <location>
        <begin position="442"/>
        <end position="493"/>
    </location>
</feature>
<dbReference type="KEGG" id="tsph:KIH39_16085"/>
<proteinExistence type="predicted"/>
<dbReference type="SUPFAM" id="SSF51126">
    <property type="entry name" value="Pectin lyase-like"/>
    <property type="match status" value="1"/>
</dbReference>
<reference evidence="2" key="1">
    <citation type="submission" date="2021-05" db="EMBL/GenBank/DDBJ databases">
        <title>Complete genome sequence of the cellulolytic planctomycete Telmatocola sphagniphila SP2T and characterization of the first cellulase from planctomycetes.</title>
        <authorList>
            <person name="Rakitin A.L."/>
            <person name="Beletsky A.V."/>
            <person name="Naumoff D.G."/>
            <person name="Kulichevskaya I.S."/>
            <person name="Mardanov A.V."/>
            <person name="Ravin N.V."/>
            <person name="Dedysh S.N."/>
        </authorList>
    </citation>
    <scope>NUCLEOTIDE SEQUENCE</scope>
    <source>
        <strain evidence="2">SP2T</strain>
    </source>
</reference>
<evidence type="ECO:0000259" key="1">
    <source>
        <dbReference type="Pfam" id="PF13946"/>
    </source>
</evidence>
<accession>A0A8E6EWA1</accession>
<feature type="domain" description="DUF4214" evidence="1">
    <location>
        <begin position="496"/>
        <end position="541"/>
    </location>
</feature>
<feature type="domain" description="DUF4214" evidence="1">
    <location>
        <begin position="544"/>
        <end position="596"/>
    </location>
</feature>